<dbReference type="AlphaFoldDB" id="C0NXD8"/>
<keyword evidence="2" id="KW-1185">Reference proteome</keyword>
<proteinExistence type="predicted"/>
<evidence type="ECO:0000313" key="1">
    <source>
        <dbReference type="EMBL" id="EEH04004.1"/>
    </source>
</evidence>
<dbReference type="GeneID" id="69041146"/>
<dbReference type="RefSeq" id="XP_045284485.1">
    <property type="nucleotide sequence ID" value="XM_045435179.1"/>
</dbReference>
<dbReference type="HOGENOM" id="CLU_155336_0_0_1"/>
<organism evidence="1 2">
    <name type="scientific">Ajellomyces capsulatus (strain G186AR / H82 / ATCC MYA-2454 / RMSCC 2432)</name>
    <name type="common">Darling's disease fungus</name>
    <name type="synonym">Histoplasma capsulatum</name>
    <dbReference type="NCBI Taxonomy" id="447093"/>
    <lineage>
        <taxon>Eukaryota</taxon>
        <taxon>Fungi</taxon>
        <taxon>Dikarya</taxon>
        <taxon>Ascomycota</taxon>
        <taxon>Pezizomycotina</taxon>
        <taxon>Eurotiomycetes</taxon>
        <taxon>Eurotiomycetidae</taxon>
        <taxon>Onygenales</taxon>
        <taxon>Ajellomycetaceae</taxon>
        <taxon>Histoplasma</taxon>
    </lineage>
</organism>
<protein>
    <submittedName>
        <fullName evidence="1">Uncharacterized protein</fullName>
    </submittedName>
</protein>
<sequence length="100" mass="10998">MTEKNAAAWRCAVGRSFPSRPLAGTVPYGVRSTQLITEYGVPGCRLLRRAYLYPDSLVESPPINPATTKSGLLPAYHQTFFHRYAVSPLLELSITNSDNA</sequence>
<evidence type="ECO:0000313" key="2">
    <source>
        <dbReference type="Proteomes" id="UP000001631"/>
    </source>
</evidence>
<gene>
    <name evidence="1" type="ORF">HCBG_08130</name>
</gene>
<dbReference type="Proteomes" id="UP000001631">
    <property type="component" value="Unassembled WGS sequence"/>
</dbReference>
<accession>C0NXD8</accession>
<reference evidence="1" key="1">
    <citation type="submission" date="2009-02" db="EMBL/GenBank/DDBJ databases">
        <title>The Genome Sequence of Ajellomyces capsulatus strain G186AR.</title>
        <authorList>
            <consortium name="The Broad Institute Genome Sequencing Platform"/>
            <person name="Champion M."/>
            <person name="Cuomo C."/>
            <person name="Ma L.-J."/>
            <person name="Henn M.R."/>
            <person name="Sil A."/>
            <person name="Goldman B."/>
            <person name="Young S.K."/>
            <person name="Kodira C.D."/>
            <person name="Zeng Q."/>
            <person name="Koehrsen M."/>
            <person name="Alvarado L."/>
            <person name="Berlin A."/>
            <person name="Borenstein D."/>
            <person name="Chen Z."/>
            <person name="Engels R."/>
            <person name="Freedman E."/>
            <person name="Gellesch M."/>
            <person name="Goldberg J."/>
            <person name="Griggs A."/>
            <person name="Gujja S."/>
            <person name="Heiman D."/>
            <person name="Hepburn T."/>
            <person name="Howarth C."/>
            <person name="Jen D."/>
            <person name="Larson L."/>
            <person name="Lewis B."/>
            <person name="Mehta T."/>
            <person name="Park D."/>
            <person name="Pearson M."/>
            <person name="Roberts A."/>
            <person name="Saif S."/>
            <person name="Shea T."/>
            <person name="Shenoy N."/>
            <person name="Sisk P."/>
            <person name="Stolte C."/>
            <person name="Sykes S."/>
            <person name="Walk T."/>
            <person name="White J."/>
            <person name="Yandava C."/>
            <person name="Klein B."/>
            <person name="McEwen J.G."/>
            <person name="Puccia R."/>
            <person name="Goldman G.H."/>
            <person name="Felipe M.S."/>
            <person name="Nino-Vega G."/>
            <person name="San-Blas G."/>
            <person name="Taylor J."/>
            <person name="Mendoza L."/>
            <person name="Galagan J."/>
            <person name="Nusbaum C."/>
            <person name="Birren B."/>
        </authorList>
    </citation>
    <scope>NUCLEOTIDE SEQUENCE</scope>
    <source>
        <strain evidence="1">G186AR</strain>
    </source>
</reference>
<dbReference type="InParanoid" id="C0NXD8"/>
<dbReference type="EMBL" id="GG663375">
    <property type="protein sequence ID" value="EEH04004.1"/>
    <property type="molecule type" value="Genomic_DNA"/>
</dbReference>
<name>C0NXD8_AJECG</name>